<gene>
    <name evidence="2" type="ORF">COB67_07260</name>
</gene>
<keyword evidence="2" id="KW-0489">Methyltransferase</keyword>
<dbReference type="AlphaFoldDB" id="A0A2A4T3S2"/>
<dbReference type="GO" id="GO:0008171">
    <property type="term" value="F:O-methyltransferase activity"/>
    <property type="evidence" value="ECO:0007669"/>
    <property type="project" value="TreeGrafter"/>
</dbReference>
<sequence length="269" mass="31254">MLQFIFSMYRKLFAREGFIKFNRFLYNCSIRGLGVYNYENMNVSGENSFINSYIKEDSLKNNDYIVFDIGANKGDYSKLILQSIPNAKIFSFEPHPVTFKILSDNCLKLNGIKLFNCALSSEKGFLELYDYKSKDGSSHASLSSEIFTTVHNAEIVSHKVDVSTIDTICKEHSIEKIDFLKIDVEGYELDVLKGSKTLLQNNKVKFIQFEFTQLNSTTRIFFKDFWELLSVKYKIYRLLPNGLLEIKRYDPTINEIFGYQNFVAIHKEL</sequence>
<evidence type="ECO:0000313" key="3">
    <source>
        <dbReference type="Proteomes" id="UP000218113"/>
    </source>
</evidence>
<evidence type="ECO:0000259" key="1">
    <source>
        <dbReference type="Pfam" id="PF05050"/>
    </source>
</evidence>
<dbReference type="Pfam" id="PF05050">
    <property type="entry name" value="Methyltransf_21"/>
    <property type="match status" value="1"/>
</dbReference>
<feature type="domain" description="Methyltransferase FkbM" evidence="1">
    <location>
        <begin position="68"/>
        <end position="229"/>
    </location>
</feature>
<dbReference type="GO" id="GO:0032259">
    <property type="term" value="P:methylation"/>
    <property type="evidence" value="ECO:0007669"/>
    <property type="project" value="UniProtKB-KW"/>
</dbReference>
<organism evidence="2 3">
    <name type="scientific">SAR324 cluster bacterium</name>
    <dbReference type="NCBI Taxonomy" id="2024889"/>
    <lineage>
        <taxon>Bacteria</taxon>
        <taxon>Deltaproteobacteria</taxon>
        <taxon>SAR324 cluster</taxon>
    </lineage>
</organism>
<dbReference type="InterPro" id="IPR053188">
    <property type="entry name" value="FkbM_Methyltransferase"/>
</dbReference>
<accession>A0A2A4T3S2</accession>
<dbReference type="InterPro" id="IPR029063">
    <property type="entry name" value="SAM-dependent_MTases_sf"/>
</dbReference>
<proteinExistence type="predicted"/>
<dbReference type="Proteomes" id="UP000218113">
    <property type="component" value="Unassembled WGS sequence"/>
</dbReference>
<protein>
    <submittedName>
        <fullName evidence="2">FkbM family methyltransferase</fullName>
    </submittedName>
</protein>
<dbReference type="EMBL" id="NVSR01000042">
    <property type="protein sequence ID" value="PCI28044.1"/>
    <property type="molecule type" value="Genomic_DNA"/>
</dbReference>
<dbReference type="SUPFAM" id="SSF53335">
    <property type="entry name" value="S-adenosyl-L-methionine-dependent methyltransferases"/>
    <property type="match status" value="1"/>
</dbReference>
<dbReference type="InterPro" id="IPR006342">
    <property type="entry name" value="FkbM_mtfrase"/>
</dbReference>
<dbReference type="PANTHER" id="PTHR36973">
    <property type="entry name" value="SLL1456 PROTEIN-RELATED"/>
    <property type="match status" value="1"/>
</dbReference>
<dbReference type="PANTHER" id="PTHR36973:SF4">
    <property type="entry name" value="NODULATION PROTEIN"/>
    <property type="match status" value="1"/>
</dbReference>
<comment type="caution">
    <text evidence="2">The sequence shown here is derived from an EMBL/GenBank/DDBJ whole genome shotgun (WGS) entry which is preliminary data.</text>
</comment>
<reference evidence="3" key="1">
    <citation type="submission" date="2017-08" db="EMBL/GenBank/DDBJ databases">
        <title>A dynamic microbial community with high functional redundancy inhabits the cold, oxic subseafloor aquifer.</title>
        <authorList>
            <person name="Tully B.J."/>
            <person name="Wheat C.G."/>
            <person name="Glazer B.T."/>
            <person name="Huber J.A."/>
        </authorList>
    </citation>
    <scope>NUCLEOTIDE SEQUENCE [LARGE SCALE GENOMIC DNA]</scope>
</reference>
<dbReference type="NCBIfam" id="TIGR01444">
    <property type="entry name" value="fkbM_fam"/>
    <property type="match status" value="1"/>
</dbReference>
<dbReference type="Gene3D" id="3.40.50.150">
    <property type="entry name" value="Vaccinia Virus protein VP39"/>
    <property type="match status" value="1"/>
</dbReference>
<name>A0A2A4T3S2_9DELT</name>
<keyword evidence="2" id="KW-0808">Transferase</keyword>
<evidence type="ECO:0000313" key="2">
    <source>
        <dbReference type="EMBL" id="PCI28044.1"/>
    </source>
</evidence>